<gene>
    <name evidence="1" type="primary">Dsec\GM13569</name>
    <name evidence="1" type="ORF">Dsec_GM13569</name>
</gene>
<organism evidence="2">
    <name type="scientific">Drosophila sechellia</name>
    <name type="common">Fruit fly</name>
    <dbReference type="NCBI Taxonomy" id="7238"/>
    <lineage>
        <taxon>Eukaryota</taxon>
        <taxon>Metazoa</taxon>
        <taxon>Ecdysozoa</taxon>
        <taxon>Arthropoda</taxon>
        <taxon>Hexapoda</taxon>
        <taxon>Insecta</taxon>
        <taxon>Pterygota</taxon>
        <taxon>Neoptera</taxon>
        <taxon>Endopterygota</taxon>
        <taxon>Diptera</taxon>
        <taxon>Brachycera</taxon>
        <taxon>Muscomorpha</taxon>
        <taxon>Ephydroidea</taxon>
        <taxon>Drosophilidae</taxon>
        <taxon>Drosophila</taxon>
        <taxon>Sophophora</taxon>
    </lineage>
</organism>
<protein>
    <submittedName>
        <fullName evidence="1">GM13569</fullName>
    </submittedName>
</protein>
<dbReference type="HOGENOM" id="CLU_2624656_0_0_1"/>
<evidence type="ECO:0000313" key="1">
    <source>
        <dbReference type="EMBL" id="EDW54742.1"/>
    </source>
</evidence>
<keyword evidence="2" id="KW-1185">Reference proteome</keyword>
<dbReference type="AlphaFoldDB" id="B4IPL0"/>
<accession>B4IPL0</accession>
<name>B4IPL0_DROSE</name>
<dbReference type="EMBL" id="CH681798">
    <property type="protein sequence ID" value="EDW54742.1"/>
    <property type="molecule type" value="Genomic_DNA"/>
</dbReference>
<dbReference type="Proteomes" id="UP000001292">
    <property type="component" value="Unassembled WGS sequence"/>
</dbReference>
<reference evidence="1 2" key="1">
    <citation type="journal article" date="2007" name="Nature">
        <title>Evolution of genes and genomes on the Drosophila phylogeny.</title>
        <authorList>
            <consortium name="Drosophila 12 Genomes Consortium"/>
            <person name="Clark A.G."/>
            <person name="Eisen M.B."/>
            <person name="Smith D.R."/>
            <person name="Bergman C.M."/>
            <person name="Oliver B."/>
            <person name="Markow T.A."/>
            <person name="Kaufman T.C."/>
            <person name="Kellis M."/>
            <person name="Gelbart W."/>
            <person name="Iyer V.N."/>
            <person name="Pollard D.A."/>
            <person name="Sackton T.B."/>
            <person name="Larracuente A.M."/>
            <person name="Singh N.D."/>
            <person name="Abad J.P."/>
            <person name="Abt D.N."/>
            <person name="Adryan B."/>
            <person name="Aguade M."/>
            <person name="Akashi H."/>
            <person name="Anderson W.W."/>
            <person name="Aquadro C.F."/>
            <person name="Ardell D.H."/>
            <person name="Arguello R."/>
            <person name="Artieri C.G."/>
            <person name="Barbash D.A."/>
            <person name="Barker D."/>
            <person name="Barsanti P."/>
            <person name="Batterham P."/>
            <person name="Batzoglou S."/>
            <person name="Begun D."/>
            <person name="Bhutkar A."/>
            <person name="Blanco E."/>
            <person name="Bosak S.A."/>
            <person name="Bradley R.K."/>
            <person name="Brand A.D."/>
            <person name="Brent M.R."/>
            <person name="Brooks A.N."/>
            <person name="Brown R.H."/>
            <person name="Butlin R.K."/>
            <person name="Caggese C."/>
            <person name="Calvi B.R."/>
            <person name="Bernardo de Carvalho A."/>
            <person name="Caspi A."/>
            <person name="Castrezana S."/>
            <person name="Celniker S.E."/>
            <person name="Chang J.L."/>
            <person name="Chapple C."/>
            <person name="Chatterji S."/>
            <person name="Chinwalla A."/>
            <person name="Civetta A."/>
            <person name="Clifton S.W."/>
            <person name="Comeron J.M."/>
            <person name="Costello J.C."/>
            <person name="Coyne J.A."/>
            <person name="Daub J."/>
            <person name="David R.G."/>
            <person name="Delcher A.L."/>
            <person name="Delehaunty K."/>
            <person name="Do C.B."/>
            <person name="Ebling H."/>
            <person name="Edwards K."/>
            <person name="Eickbush T."/>
            <person name="Evans J.D."/>
            <person name="Filipski A."/>
            <person name="Findeiss S."/>
            <person name="Freyhult E."/>
            <person name="Fulton L."/>
            <person name="Fulton R."/>
            <person name="Garcia A.C."/>
            <person name="Gardiner A."/>
            <person name="Garfield D.A."/>
            <person name="Garvin B.E."/>
            <person name="Gibson G."/>
            <person name="Gilbert D."/>
            <person name="Gnerre S."/>
            <person name="Godfrey J."/>
            <person name="Good R."/>
            <person name="Gotea V."/>
            <person name="Gravely B."/>
            <person name="Greenberg A.J."/>
            <person name="Griffiths-Jones S."/>
            <person name="Gross S."/>
            <person name="Guigo R."/>
            <person name="Gustafson E.A."/>
            <person name="Haerty W."/>
            <person name="Hahn M.W."/>
            <person name="Halligan D.L."/>
            <person name="Halpern A.L."/>
            <person name="Halter G.M."/>
            <person name="Han M.V."/>
            <person name="Heger A."/>
            <person name="Hillier L."/>
            <person name="Hinrichs A.S."/>
            <person name="Holmes I."/>
            <person name="Hoskins R.A."/>
            <person name="Hubisz M.J."/>
            <person name="Hultmark D."/>
            <person name="Huntley M.A."/>
            <person name="Jaffe D.B."/>
            <person name="Jagadeeshan S."/>
            <person name="Jeck W.R."/>
            <person name="Johnson J."/>
            <person name="Jones C.D."/>
            <person name="Jordan W.C."/>
            <person name="Karpen G.H."/>
            <person name="Kataoka E."/>
            <person name="Keightley P.D."/>
            <person name="Kheradpour P."/>
            <person name="Kirkness E.F."/>
            <person name="Koerich L.B."/>
            <person name="Kristiansen K."/>
            <person name="Kudrna D."/>
            <person name="Kulathinal R.J."/>
            <person name="Kumar S."/>
            <person name="Kwok R."/>
            <person name="Lander E."/>
            <person name="Langley C.H."/>
            <person name="Lapoint R."/>
            <person name="Lazzaro B.P."/>
            <person name="Lee S.J."/>
            <person name="Levesque L."/>
            <person name="Li R."/>
            <person name="Lin C.F."/>
            <person name="Lin M.F."/>
            <person name="Lindblad-Toh K."/>
            <person name="Llopart A."/>
            <person name="Long M."/>
            <person name="Low L."/>
            <person name="Lozovsky E."/>
            <person name="Lu J."/>
            <person name="Luo M."/>
            <person name="Machado C.A."/>
            <person name="Makalowski W."/>
            <person name="Marzo M."/>
            <person name="Matsuda M."/>
            <person name="Matzkin L."/>
            <person name="McAllister B."/>
            <person name="McBride C.S."/>
            <person name="McKernan B."/>
            <person name="McKernan K."/>
            <person name="Mendez-Lago M."/>
            <person name="Minx P."/>
            <person name="Mollenhauer M.U."/>
            <person name="Montooth K."/>
            <person name="Mount S.M."/>
            <person name="Mu X."/>
            <person name="Myers E."/>
            <person name="Negre B."/>
            <person name="Newfeld S."/>
            <person name="Nielsen R."/>
            <person name="Noor M.A."/>
            <person name="O'Grady P."/>
            <person name="Pachter L."/>
            <person name="Papaceit M."/>
            <person name="Parisi M.J."/>
            <person name="Parisi M."/>
            <person name="Parts L."/>
            <person name="Pedersen J.S."/>
            <person name="Pesole G."/>
            <person name="Phillippy A.M."/>
            <person name="Ponting C.P."/>
            <person name="Pop M."/>
            <person name="Porcelli D."/>
            <person name="Powell J.R."/>
            <person name="Prohaska S."/>
            <person name="Pruitt K."/>
            <person name="Puig M."/>
            <person name="Quesneville H."/>
            <person name="Ram K.R."/>
            <person name="Rand D."/>
            <person name="Rasmussen M.D."/>
            <person name="Reed L.K."/>
            <person name="Reenan R."/>
            <person name="Reily A."/>
            <person name="Remington K.A."/>
            <person name="Rieger T.T."/>
            <person name="Ritchie M.G."/>
            <person name="Robin C."/>
            <person name="Rogers Y.H."/>
            <person name="Rohde C."/>
            <person name="Rozas J."/>
            <person name="Rubenfield M.J."/>
            <person name="Ruiz A."/>
            <person name="Russo S."/>
            <person name="Salzberg S.L."/>
            <person name="Sanchez-Gracia A."/>
            <person name="Saranga D.J."/>
            <person name="Sato H."/>
            <person name="Schaeffer S.W."/>
            <person name="Schatz M.C."/>
            <person name="Schlenke T."/>
            <person name="Schwartz R."/>
            <person name="Segarra C."/>
            <person name="Singh R.S."/>
            <person name="Sirot L."/>
            <person name="Sirota M."/>
            <person name="Sisneros N.B."/>
            <person name="Smith C.D."/>
            <person name="Smith T.F."/>
            <person name="Spieth J."/>
            <person name="Stage D.E."/>
            <person name="Stark A."/>
            <person name="Stephan W."/>
            <person name="Strausberg R.L."/>
            <person name="Strempel S."/>
            <person name="Sturgill D."/>
            <person name="Sutton G."/>
            <person name="Sutton G.G."/>
            <person name="Tao W."/>
            <person name="Teichmann S."/>
            <person name="Tobari Y.N."/>
            <person name="Tomimura Y."/>
            <person name="Tsolas J.M."/>
            <person name="Valente V.L."/>
            <person name="Venter E."/>
            <person name="Venter J.C."/>
            <person name="Vicario S."/>
            <person name="Vieira F.G."/>
            <person name="Vilella A.J."/>
            <person name="Villasante A."/>
            <person name="Walenz B."/>
            <person name="Wang J."/>
            <person name="Wasserman M."/>
            <person name="Watts T."/>
            <person name="Wilson D."/>
            <person name="Wilson R.K."/>
            <person name="Wing R.A."/>
            <person name="Wolfner M.F."/>
            <person name="Wong A."/>
            <person name="Wong G.K."/>
            <person name="Wu C.I."/>
            <person name="Wu G."/>
            <person name="Yamamoto D."/>
            <person name="Yang H.P."/>
            <person name="Yang S.P."/>
            <person name="Yorke J.A."/>
            <person name="Yoshida K."/>
            <person name="Zdobnov E."/>
            <person name="Zhang P."/>
            <person name="Zhang Y."/>
            <person name="Zimin A.V."/>
            <person name="Baldwin J."/>
            <person name="Abdouelleil A."/>
            <person name="Abdulkadir J."/>
            <person name="Abebe A."/>
            <person name="Abera B."/>
            <person name="Abreu J."/>
            <person name="Acer S.C."/>
            <person name="Aftuck L."/>
            <person name="Alexander A."/>
            <person name="An P."/>
            <person name="Anderson E."/>
            <person name="Anderson S."/>
            <person name="Arachi H."/>
            <person name="Azer M."/>
            <person name="Bachantsang P."/>
            <person name="Barry A."/>
            <person name="Bayul T."/>
            <person name="Berlin A."/>
            <person name="Bessette D."/>
            <person name="Bloom T."/>
            <person name="Blye J."/>
            <person name="Boguslavskiy L."/>
            <person name="Bonnet C."/>
            <person name="Boukhgalter B."/>
            <person name="Bourzgui I."/>
            <person name="Brown A."/>
            <person name="Cahill P."/>
            <person name="Channer S."/>
            <person name="Cheshatsang Y."/>
            <person name="Chuda L."/>
            <person name="Citroen M."/>
            <person name="Collymore A."/>
            <person name="Cooke P."/>
            <person name="Costello M."/>
            <person name="D'Aco K."/>
            <person name="Daza R."/>
            <person name="De Haan G."/>
            <person name="DeGray S."/>
            <person name="DeMaso C."/>
            <person name="Dhargay N."/>
            <person name="Dooley K."/>
            <person name="Dooley E."/>
            <person name="Doricent M."/>
            <person name="Dorje P."/>
            <person name="Dorjee K."/>
            <person name="Dupes A."/>
            <person name="Elong R."/>
            <person name="Falk J."/>
            <person name="Farina A."/>
            <person name="Faro S."/>
            <person name="Ferguson D."/>
            <person name="Fisher S."/>
            <person name="Foley C.D."/>
            <person name="Franke A."/>
            <person name="Friedrich D."/>
            <person name="Gadbois L."/>
            <person name="Gearin G."/>
            <person name="Gearin C.R."/>
            <person name="Giannoukos G."/>
            <person name="Goode T."/>
            <person name="Graham J."/>
            <person name="Grandbois E."/>
            <person name="Grewal S."/>
            <person name="Gyaltsen K."/>
            <person name="Hafez N."/>
            <person name="Hagos B."/>
            <person name="Hall J."/>
            <person name="Henson C."/>
            <person name="Hollinger A."/>
            <person name="Honan T."/>
            <person name="Huard M.D."/>
            <person name="Hughes L."/>
            <person name="Hurhula B."/>
            <person name="Husby M.E."/>
            <person name="Kamat A."/>
            <person name="Kanga B."/>
            <person name="Kashin S."/>
            <person name="Khazanovich D."/>
            <person name="Kisner P."/>
            <person name="Lance K."/>
            <person name="Lara M."/>
            <person name="Lee W."/>
            <person name="Lennon N."/>
            <person name="Letendre F."/>
            <person name="LeVine R."/>
            <person name="Lipovsky A."/>
            <person name="Liu X."/>
            <person name="Liu J."/>
            <person name="Liu S."/>
            <person name="Lokyitsang T."/>
            <person name="Lokyitsang Y."/>
            <person name="Lubonja R."/>
            <person name="Lui A."/>
            <person name="MacDonald P."/>
            <person name="Magnisalis V."/>
            <person name="Maru K."/>
            <person name="Matthews C."/>
            <person name="McCusker W."/>
            <person name="McDonough S."/>
            <person name="Mehta T."/>
            <person name="Meldrim J."/>
            <person name="Meneus L."/>
            <person name="Mihai O."/>
            <person name="Mihalev A."/>
            <person name="Mihova T."/>
            <person name="Mittelman R."/>
            <person name="Mlenga V."/>
            <person name="Montmayeur A."/>
            <person name="Mulrain L."/>
            <person name="Navidi A."/>
            <person name="Naylor J."/>
            <person name="Negash T."/>
            <person name="Nguyen T."/>
            <person name="Nguyen N."/>
            <person name="Nicol R."/>
            <person name="Norbu C."/>
            <person name="Norbu N."/>
            <person name="Novod N."/>
            <person name="O'Neill B."/>
            <person name="Osman S."/>
            <person name="Markiewicz E."/>
            <person name="Oyono O.L."/>
            <person name="Patti C."/>
            <person name="Phunkhang P."/>
            <person name="Pierre F."/>
            <person name="Priest M."/>
            <person name="Raghuraman S."/>
            <person name="Rege F."/>
            <person name="Reyes R."/>
            <person name="Rise C."/>
            <person name="Rogov P."/>
            <person name="Ross K."/>
            <person name="Ryan E."/>
            <person name="Settipalli S."/>
            <person name="Shea T."/>
            <person name="Sherpa N."/>
            <person name="Shi L."/>
            <person name="Shih D."/>
            <person name="Sparrow T."/>
            <person name="Spaulding J."/>
            <person name="Stalker J."/>
            <person name="Stange-Thomann N."/>
            <person name="Stavropoulos S."/>
            <person name="Stone C."/>
            <person name="Strader C."/>
            <person name="Tesfaye S."/>
            <person name="Thomson T."/>
            <person name="Thoulutsang Y."/>
            <person name="Thoulutsang D."/>
            <person name="Topham K."/>
            <person name="Topping I."/>
            <person name="Tsamla T."/>
            <person name="Vassiliev H."/>
            <person name="Vo A."/>
            <person name="Wangchuk T."/>
            <person name="Wangdi T."/>
            <person name="Weiand M."/>
            <person name="Wilkinson J."/>
            <person name="Wilson A."/>
            <person name="Yadav S."/>
            <person name="Young G."/>
            <person name="Yu Q."/>
            <person name="Zembek L."/>
            <person name="Zhong D."/>
            <person name="Zimmer A."/>
            <person name="Zwirko Z."/>
            <person name="Jaffe D.B."/>
            <person name="Alvarez P."/>
            <person name="Brockman W."/>
            <person name="Butler J."/>
            <person name="Chin C."/>
            <person name="Gnerre S."/>
            <person name="Grabherr M."/>
            <person name="Kleber M."/>
            <person name="Mauceli E."/>
            <person name="MacCallum I."/>
        </authorList>
    </citation>
    <scope>NUCLEOTIDE SEQUENCE [LARGE SCALE GENOMIC DNA]</scope>
    <source>
        <strain evidence="2">Rob3c / Tucson 14021-0248.25</strain>
    </source>
</reference>
<evidence type="ECO:0000313" key="2">
    <source>
        <dbReference type="Proteomes" id="UP000001292"/>
    </source>
</evidence>
<proteinExistence type="predicted"/>
<sequence length="78" mass="8424">MDSLVGSLVLWPLWPEGVMCSHFGEMAASQVGQEPSVMAITLAKATIATCVRPNMDVVRITSRQLLANSLVGCRTTYL</sequence>
<dbReference type="OMA" id="YDPAREW"/>